<reference evidence="2 3" key="1">
    <citation type="submission" date="2016-10" db="EMBL/GenBank/DDBJ databases">
        <authorList>
            <person name="de Groot N.N."/>
        </authorList>
    </citation>
    <scope>NUCLEOTIDE SEQUENCE [LARGE SCALE GENOMIC DNA]</scope>
    <source>
        <strain evidence="2 3">CGMCC 1.3442</strain>
    </source>
</reference>
<dbReference type="GO" id="GO:0008168">
    <property type="term" value="F:methyltransferase activity"/>
    <property type="evidence" value="ECO:0007669"/>
    <property type="project" value="UniProtKB-KW"/>
</dbReference>
<dbReference type="RefSeq" id="WP_176752956.1">
    <property type="nucleotide sequence ID" value="NZ_BJVZ01000026.1"/>
</dbReference>
<name>A0A1G9YML4_9BACI</name>
<organism evidence="2 3">
    <name type="scientific">Tenuibacillus multivorans</name>
    <dbReference type="NCBI Taxonomy" id="237069"/>
    <lineage>
        <taxon>Bacteria</taxon>
        <taxon>Bacillati</taxon>
        <taxon>Bacillota</taxon>
        <taxon>Bacilli</taxon>
        <taxon>Bacillales</taxon>
        <taxon>Bacillaceae</taxon>
        <taxon>Tenuibacillus</taxon>
    </lineage>
</organism>
<gene>
    <name evidence="2" type="ORF">SAMN05216498_1478</name>
</gene>
<protein>
    <submittedName>
        <fullName evidence="2">Methyltransferase domain-containing protein</fullName>
    </submittedName>
</protein>
<dbReference type="CDD" id="cd02440">
    <property type="entry name" value="AdoMet_MTases"/>
    <property type="match status" value="1"/>
</dbReference>
<dbReference type="STRING" id="237069.SAMN05216498_1478"/>
<dbReference type="InterPro" id="IPR029063">
    <property type="entry name" value="SAM-dependent_MTases_sf"/>
</dbReference>
<dbReference type="AlphaFoldDB" id="A0A1G9YML4"/>
<dbReference type="Gene3D" id="3.40.50.150">
    <property type="entry name" value="Vaccinia Virus protein VP39"/>
    <property type="match status" value="1"/>
</dbReference>
<keyword evidence="3" id="KW-1185">Reference proteome</keyword>
<dbReference type="SUPFAM" id="SSF53335">
    <property type="entry name" value="S-adenosyl-L-methionine-dependent methyltransferases"/>
    <property type="match status" value="1"/>
</dbReference>
<evidence type="ECO:0000259" key="1">
    <source>
        <dbReference type="Pfam" id="PF13649"/>
    </source>
</evidence>
<sequence length="148" mass="17562">MDYKSVEELHEFWKNPGKSNDPKLYLKKSKRSEYLYRFVNQYAETDAKIMEPGCNVGRNLHHLYENGYQNLTGIEINEEAVDLMQQHYADMAENIQVYNRSLENVLPKFKDHEFDLVVFNGCIRTYSYRQRLGLRTNCSNNEITFDCD</sequence>
<dbReference type="InterPro" id="IPR041698">
    <property type="entry name" value="Methyltransf_25"/>
</dbReference>
<dbReference type="GO" id="GO:0032259">
    <property type="term" value="P:methylation"/>
    <property type="evidence" value="ECO:0007669"/>
    <property type="project" value="UniProtKB-KW"/>
</dbReference>
<keyword evidence="2" id="KW-0808">Transferase</keyword>
<dbReference type="EMBL" id="FNIG01000002">
    <property type="protein sequence ID" value="SDN10340.1"/>
    <property type="molecule type" value="Genomic_DNA"/>
</dbReference>
<dbReference type="Proteomes" id="UP000199334">
    <property type="component" value="Unassembled WGS sequence"/>
</dbReference>
<evidence type="ECO:0000313" key="3">
    <source>
        <dbReference type="Proteomes" id="UP000199334"/>
    </source>
</evidence>
<keyword evidence="2" id="KW-0489">Methyltransferase</keyword>
<accession>A0A1G9YML4</accession>
<feature type="domain" description="Methyltransferase" evidence="1">
    <location>
        <begin position="49"/>
        <end position="127"/>
    </location>
</feature>
<dbReference type="Pfam" id="PF13649">
    <property type="entry name" value="Methyltransf_25"/>
    <property type="match status" value="1"/>
</dbReference>
<proteinExistence type="predicted"/>
<evidence type="ECO:0000313" key="2">
    <source>
        <dbReference type="EMBL" id="SDN10340.1"/>
    </source>
</evidence>